<keyword evidence="5" id="KW-1185">Reference proteome</keyword>
<reference evidence="4 5" key="1">
    <citation type="submission" date="2024-01" db="EMBL/GenBank/DDBJ databases">
        <title>The genome of the rayed Mediterranean limpet Patella caerulea (Linnaeus, 1758).</title>
        <authorList>
            <person name="Anh-Thu Weber A."/>
            <person name="Halstead-Nussloch G."/>
        </authorList>
    </citation>
    <scope>NUCLEOTIDE SEQUENCE [LARGE SCALE GENOMIC DNA]</scope>
    <source>
        <strain evidence="4">AATW-2023a</strain>
        <tissue evidence="4">Whole specimen</tissue>
    </source>
</reference>
<feature type="compositionally biased region" description="Low complexity" evidence="1">
    <location>
        <begin position="345"/>
        <end position="360"/>
    </location>
</feature>
<evidence type="ECO:0000259" key="3">
    <source>
        <dbReference type="Pfam" id="PF03067"/>
    </source>
</evidence>
<dbReference type="Pfam" id="PF03067">
    <property type="entry name" value="LPMO_10"/>
    <property type="match status" value="1"/>
</dbReference>
<dbReference type="Proteomes" id="UP001347796">
    <property type="component" value="Unassembled WGS sequence"/>
</dbReference>
<feature type="compositionally biased region" description="Pro residues" evidence="1">
    <location>
        <begin position="237"/>
        <end position="254"/>
    </location>
</feature>
<evidence type="ECO:0000313" key="4">
    <source>
        <dbReference type="EMBL" id="KAK6184669.1"/>
    </source>
</evidence>
<gene>
    <name evidence="4" type="ORF">SNE40_007097</name>
</gene>
<dbReference type="EMBL" id="JAZGQO010000006">
    <property type="protein sequence ID" value="KAK6184669.1"/>
    <property type="molecule type" value="Genomic_DNA"/>
</dbReference>
<name>A0AAN8K577_PATCE</name>
<accession>A0AAN8K577</accession>
<sequence>MMYCSVKFIALTFVLFAVRVKGHGRLIDPPSRASMWRYGFDLPQSDYDDNQGYCGGQQQLWNRFKGVCGVCGDARSPIPRAHERGGKYYAGTVVKTYQEGDSIEVTTQITANHRGWYEFRLCAYDNPRGEDLEHDTNGNFVEVSHECLNKHLLQVEDGGTRWYLPAPYKVGLYTVRVKLPEGLSCHNCLFQWKWNVANSWGSDPGGESCIGCGEQEQFYACSDISIEPRSGKIPPGTWTPPQLPPRQPQVPPKRPLPEKPKYRPQTHRPYTPAPIPHRPTRPPIFTYSPIFPKYTLPNFIPKQTPQSNLPSWIPSFSTKQPTWYWYNHKTEADRTPERGTPASVGTSNTGTSTNIGTSLTFDKSSFRTNAPTDPQTPAKPTVTHTNKKASSVRFWSWLANRFSPKAQPTESPIPTTTPADSPWWVKLPTSKKVIQWWHIISKFHNRISGTTTAVPLPWWVKNAKSSQELLPKFFNEKSKDIEKDKAINGISSAASKDAPAVSINQPSLRTERIGQPMPVQITKTTKITKRKRICTPVGKLIQYPNMWLWCDVNCSNRHCPTTHCLCSG</sequence>
<evidence type="ECO:0000313" key="5">
    <source>
        <dbReference type="Proteomes" id="UP001347796"/>
    </source>
</evidence>
<organism evidence="4 5">
    <name type="scientific">Patella caerulea</name>
    <name type="common">Rayed Mediterranean limpet</name>
    <dbReference type="NCBI Taxonomy" id="87958"/>
    <lineage>
        <taxon>Eukaryota</taxon>
        <taxon>Metazoa</taxon>
        <taxon>Spiralia</taxon>
        <taxon>Lophotrochozoa</taxon>
        <taxon>Mollusca</taxon>
        <taxon>Gastropoda</taxon>
        <taxon>Patellogastropoda</taxon>
        <taxon>Patelloidea</taxon>
        <taxon>Patellidae</taxon>
        <taxon>Patella</taxon>
    </lineage>
</organism>
<feature type="region of interest" description="Disordered" evidence="1">
    <location>
        <begin position="231"/>
        <end position="279"/>
    </location>
</feature>
<dbReference type="AlphaFoldDB" id="A0AAN8K577"/>
<feature type="chain" id="PRO_5042933724" description="Chitin-binding type-4 domain-containing protein" evidence="2">
    <location>
        <begin position="23"/>
        <end position="568"/>
    </location>
</feature>
<feature type="domain" description="Chitin-binding type-4" evidence="3">
    <location>
        <begin position="23"/>
        <end position="224"/>
    </location>
</feature>
<evidence type="ECO:0000256" key="2">
    <source>
        <dbReference type="SAM" id="SignalP"/>
    </source>
</evidence>
<comment type="caution">
    <text evidence="4">The sequence shown here is derived from an EMBL/GenBank/DDBJ whole genome shotgun (WGS) entry which is preliminary data.</text>
</comment>
<evidence type="ECO:0000256" key="1">
    <source>
        <dbReference type="SAM" id="MobiDB-lite"/>
    </source>
</evidence>
<proteinExistence type="predicted"/>
<dbReference type="InterPro" id="IPR004302">
    <property type="entry name" value="Cellulose/chitin-bd_N"/>
</dbReference>
<protein>
    <recommendedName>
        <fullName evidence="3">Chitin-binding type-4 domain-containing protein</fullName>
    </recommendedName>
</protein>
<feature type="signal peptide" evidence="2">
    <location>
        <begin position="1"/>
        <end position="22"/>
    </location>
</feature>
<feature type="region of interest" description="Disordered" evidence="1">
    <location>
        <begin position="333"/>
        <end position="385"/>
    </location>
</feature>
<keyword evidence="2" id="KW-0732">Signal</keyword>
<feature type="compositionally biased region" description="Polar residues" evidence="1">
    <location>
        <begin position="361"/>
        <end position="375"/>
    </location>
</feature>